<dbReference type="PROSITE" id="PS50889">
    <property type="entry name" value="S4"/>
    <property type="match status" value="1"/>
</dbReference>
<evidence type="ECO:0000256" key="3">
    <source>
        <dbReference type="PROSITE-ProRule" id="PRU00182"/>
    </source>
</evidence>
<dbReference type="InterPro" id="IPR006224">
    <property type="entry name" value="PsdUridine_synth_RluA-like_CS"/>
</dbReference>
<dbReference type="Pfam" id="PF00849">
    <property type="entry name" value="PseudoU_synth_2"/>
    <property type="match status" value="1"/>
</dbReference>
<dbReference type="AlphaFoldDB" id="A0A136KE52"/>
<comment type="similarity">
    <text evidence="1">Belongs to the pseudouridine synthase RluA family.</text>
</comment>
<dbReference type="STRING" id="1617427.UZ20_WS6002001149"/>
<dbReference type="PANTHER" id="PTHR21600">
    <property type="entry name" value="MITOCHONDRIAL RNA PSEUDOURIDINE SYNTHASE"/>
    <property type="match status" value="1"/>
</dbReference>
<accession>A0A136KE52</accession>
<dbReference type="Proteomes" id="UP000070449">
    <property type="component" value="Unassembled WGS sequence"/>
</dbReference>
<evidence type="ECO:0000313" key="6">
    <source>
        <dbReference type="Proteomes" id="UP000070449"/>
    </source>
</evidence>
<dbReference type="PROSITE" id="PS01129">
    <property type="entry name" value="PSI_RLU"/>
    <property type="match status" value="1"/>
</dbReference>
<evidence type="ECO:0000256" key="1">
    <source>
        <dbReference type="ARBA" id="ARBA00010876"/>
    </source>
</evidence>
<sequence>MKHKFIVKPEDSGLRLDKYLAFELSHIKRSDIRELINKNYVHVNGKIEFHPQYRILANDNISFSVPEKLDIVHARPVKNQKLPTLSVIYEDDDILLINKPIGIPTDSKDLTSNDSLLAQVKQYLYLNGIDKWGQNRAGLVHRLDKGTSGVVVFAKNPKTLSLLATSFANREIQKEYLAIVKGKFPHSQICNVKIMNKEAHTEFSLIKYSRKHDSSLVRCLPKTGRKHQIRLHLKSLGYPIVGDKQNGGGSAKRMYLHAYSLTLPSIFINSKRRNTTYIAKPTGLFTKFA</sequence>
<dbReference type="PANTHER" id="PTHR21600:SF87">
    <property type="entry name" value="RNA PSEUDOURIDYLATE SYNTHASE DOMAIN-CONTAINING PROTEIN 1"/>
    <property type="match status" value="1"/>
</dbReference>
<dbReference type="SUPFAM" id="SSF55120">
    <property type="entry name" value="Pseudouridine synthase"/>
    <property type="match status" value="1"/>
</dbReference>
<protein>
    <submittedName>
        <fullName evidence="5">Ribosomal large subunit pseudouridine synthase D</fullName>
        <ecNumber evidence="5">5.4.99.23</ecNumber>
    </submittedName>
</protein>
<dbReference type="InterPro" id="IPR020103">
    <property type="entry name" value="PsdUridine_synth_cat_dom_sf"/>
</dbReference>
<dbReference type="Gene3D" id="3.10.290.10">
    <property type="entry name" value="RNA-binding S4 domain"/>
    <property type="match status" value="1"/>
</dbReference>
<dbReference type="CDD" id="cd00165">
    <property type="entry name" value="S4"/>
    <property type="match status" value="1"/>
</dbReference>
<proteinExistence type="inferred from homology"/>
<evidence type="ECO:0000256" key="2">
    <source>
        <dbReference type="ARBA" id="ARBA00023235"/>
    </source>
</evidence>
<name>A0A136KE52_9BACT</name>
<keyword evidence="2 5" id="KW-0413">Isomerase</keyword>
<gene>
    <name evidence="5" type="primary">rluD_2</name>
    <name evidence="5" type="ORF">UZ20_WS6002001149</name>
</gene>
<dbReference type="EC" id="5.4.99.23" evidence="5"/>
<dbReference type="EMBL" id="JYPD01000031">
    <property type="protein sequence ID" value="KXK07679.1"/>
    <property type="molecule type" value="Genomic_DNA"/>
</dbReference>
<evidence type="ECO:0000259" key="4">
    <source>
        <dbReference type="SMART" id="SM00363"/>
    </source>
</evidence>
<dbReference type="GO" id="GO:0160140">
    <property type="term" value="F:23S rRNA pseudouridine(1911/1915/1917) synthase activity"/>
    <property type="evidence" value="ECO:0007669"/>
    <property type="project" value="UniProtKB-EC"/>
</dbReference>
<dbReference type="Gene3D" id="3.30.2350.10">
    <property type="entry name" value="Pseudouridine synthase"/>
    <property type="match status" value="1"/>
</dbReference>
<dbReference type="CDD" id="cd02869">
    <property type="entry name" value="PseudoU_synth_RluA_like"/>
    <property type="match status" value="1"/>
</dbReference>
<organism evidence="5 6">
    <name type="scientific">candidate division WS6 bacterium OLB21</name>
    <dbReference type="NCBI Taxonomy" id="1617427"/>
    <lineage>
        <taxon>Bacteria</taxon>
        <taxon>Candidatus Dojkabacteria</taxon>
    </lineage>
</organism>
<dbReference type="InterPro" id="IPR036986">
    <property type="entry name" value="S4_RNA-bd_sf"/>
</dbReference>
<dbReference type="GO" id="GO:0003723">
    <property type="term" value="F:RNA binding"/>
    <property type="evidence" value="ECO:0007669"/>
    <property type="project" value="UniProtKB-KW"/>
</dbReference>
<dbReference type="SMART" id="SM00363">
    <property type="entry name" value="S4"/>
    <property type="match status" value="1"/>
</dbReference>
<dbReference type="InterPro" id="IPR002942">
    <property type="entry name" value="S4_RNA-bd"/>
</dbReference>
<dbReference type="InterPro" id="IPR006145">
    <property type="entry name" value="PsdUridine_synth_RsuA/RluA"/>
</dbReference>
<dbReference type="GO" id="GO:0000455">
    <property type="term" value="P:enzyme-directed rRNA pseudouridine synthesis"/>
    <property type="evidence" value="ECO:0007669"/>
    <property type="project" value="UniProtKB-ARBA"/>
</dbReference>
<evidence type="ECO:0000313" key="5">
    <source>
        <dbReference type="EMBL" id="KXK07679.1"/>
    </source>
</evidence>
<dbReference type="Pfam" id="PF01479">
    <property type="entry name" value="S4"/>
    <property type="match status" value="1"/>
</dbReference>
<keyword evidence="3" id="KW-0694">RNA-binding</keyword>
<dbReference type="InterPro" id="IPR050188">
    <property type="entry name" value="RluA_PseudoU_synthase"/>
</dbReference>
<feature type="domain" description="RNA-binding S4" evidence="4">
    <location>
        <begin position="14"/>
        <end position="81"/>
    </location>
</feature>
<dbReference type="SUPFAM" id="SSF55174">
    <property type="entry name" value="Alpha-L RNA-binding motif"/>
    <property type="match status" value="1"/>
</dbReference>
<comment type="caution">
    <text evidence="5">The sequence shown here is derived from an EMBL/GenBank/DDBJ whole genome shotgun (WGS) entry which is preliminary data.</text>
</comment>
<reference evidence="5 6" key="1">
    <citation type="submission" date="2015-02" db="EMBL/GenBank/DDBJ databases">
        <title>Improved understanding of the partial-nitritation anammox process through 23 genomes representing the majority of the microbial community.</title>
        <authorList>
            <person name="Speth D.R."/>
            <person name="In T Zandt M."/>
            <person name="Guerrero Cruz S."/>
            <person name="Jetten M.S."/>
            <person name="Dutilh B.E."/>
        </authorList>
    </citation>
    <scope>NUCLEOTIDE SEQUENCE [LARGE SCALE GENOMIC DNA]</scope>
    <source>
        <strain evidence="5">OLB21</strain>
    </source>
</reference>